<sequence>MAIDTTKNGHFYGNHAEALEPLAQQGYVKANICHYQGNEAVGPDKEYDTTVILMEHKTEKKFVFLTITYMASGRERVAITHGEVLTVVEGGEL</sequence>
<reference evidence="1 2" key="2">
    <citation type="submission" date="2017-11" db="EMBL/GenBank/DDBJ databases">
        <title>Lysogenic conversion of Stenotrophomonas maltophilia by temperate phage DLP4.</title>
        <authorList>
            <person name="Dennis J."/>
            <person name="Stothard P."/>
        </authorList>
    </citation>
    <scope>NUCLEOTIDE SEQUENCE [LARGE SCALE GENOMIC DNA]</scope>
</reference>
<dbReference type="EMBL" id="MG189906">
    <property type="protein sequence ID" value="ATS92379.1"/>
    <property type="molecule type" value="Genomic_DNA"/>
</dbReference>
<reference evidence="2" key="1">
    <citation type="submission" date="2017-10" db="EMBL/GenBank/DDBJ databases">
        <authorList>
            <person name="Peters D.L."/>
        </authorList>
    </citation>
    <scope>NUCLEOTIDE SEQUENCE [LARGE SCALE GENOMIC DNA]</scope>
</reference>
<protein>
    <submittedName>
        <fullName evidence="1">Uncharacterized protein</fullName>
    </submittedName>
</protein>
<accession>A0A2D2W2U5</accession>
<proteinExistence type="predicted"/>
<dbReference type="Proteomes" id="UP000241675">
    <property type="component" value="Segment"/>
</dbReference>
<organism evidence="1 2">
    <name type="scientific">Stenotrophomonas phage vB_SmaS_DLP_5</name>
    <dbReference type="NCBI Taxonomy" id="2044561"/>
    <lineage>
        <taxon>Viruses</taxon>
        <taxon>Duplodnaviria</taxon>
        <taxon>Heunggongvirae</taxon>
        <taxon>Uroviricota</taxon>
        <taxon>Caudoviricetes</taxon>
        <taxon>Delepquintavirus</taxon>
        <taxon>Delepquintavirus DLP5</taxon>
    </lineage>
</organism>
<evidence type="ECO:0000313" key="2">
    <source>
        <dbReference type="Proteomes" id="UP000241675"/>
    </source>
</evidence>
<gene>
    <name evidence="1" type="ORF">DLP05_149</name>
</gene>
<evidence type="ECO:0000313" key="1">
    <source>
        <dbReference type="EMBL" id="ATS92379.1"/>
    </source>
</evidence>
<keyword evidence="2" id="KW-1185">Reference proteome</keyword>
<name>A0A2D2W2U5_9CAUD</name>